<keyword evidence="12" id="KW-1185">Reference proteome</keyword>
<dbReference type="Pfam" id="PF00364">
    <property type="entry name" value="Biotin_lipoyl"/>
    <property type="match status" value="1"/>
</dbReference>
<dbReference type="EC" id="2.3.1.-" evidence="6"/>
<dbReference type="PROSITE" id="PS51826">
    <property type="entry name" value="PSBD"/>
    <property type="match status" value="2"/>
</dbReference>
<dbReference type="InterPro" id="IPR011053">
    <property type="entry name" value="Single_hybrid_motif"/>
</dbReference>
<dbReference type="AlphaFoldDB" id="A0A1L7CP38"/>
<evidence type="ECO:0000313" key="11">
    <source>
        <dbReference type="EMBL" id="GEB97826.1"/>
    </source>
</evidence>
<dbReference type="KEGG" id="cfc:CFLV_10905"/>
<gene>
    <name evidence="11" type="primary">acoC</name>
    <name evidence="11" type="ORF">CFL01nite_13210</name>
    <name evidence="10" type="ORF">CFLV_10905</name>
</gene>
<dbReference type="SUPFAM" id="SSF51230">
    <property type="entry name" value="Single hybrid motif"/>
    <property type="match status" value="1"/>
</dbReference>
<dbReference type="FunFam" id="3.30.559.10:FF:000007">
    <property type="entry name" value="Dihydrolipoamide acetyltransferase component of pyruvate dehydrogenase complex"/>
    <property type="match status" value="1"/>
</dbReference>
<dbReference type="OrthoDB" id="9805770at2"/>
<sequence>MATNSQIQSLDIPNWGMTMETGVVGEWLIGIGDSFKQGDPLVTVESTKIANDLEAPFDGTLRRIVADVGQELPVGDIIGVSADPDVSEEDIDAFVAKRQAEDAAKSGGGQEPQPAAAAPAPAKKEAAPSPQPSQPAPVAAVATAASRSAKPQSYSIPAALSGSTPEDFEGATSHALRLALKENIDLSGIDGTGRLGRVTVEDIDSAVRAAGGTVPEPVTRRGEVHLKSTGDDSTVLATPVARRVAAELGVNLLDARPTGRHGRVTKEDVEDTARRFKLEAEAQALGTSVSALEEPDFESVPLSSVRKVIGQRLQASKLNSPHFRVTSEVNLDAVLEMRSSLNEKVPGVHLSINDMLIKAVSAALIEVPGVNVQFDEANQTILEFSHADISVAVDSPAGLITPIVRGADKKSLREISAEVKELATKAKANTLVPDEFQGGTFTISNLGMFGVSSFDAIINPPQAAILAVGAAQKRLGLGAGGEIVENSILALTLSSDHRVVDGALAARFMAALKRFLESPELLLV</sequence>
<evidence type="ECO:0000256" key="6">
    <source>
        <dbReference type="RuleBase" id="RU003423"/>
    </source>
</evidence>
<evidence type="ECO:0000259" key="8">
    <source>
        <dbReference type="PROSITE" id="PS50968"/>
    </source>
</evidence>
<dbReference type="PANTHER" id="PTHR23151">
    <property type="entry name" value="DIHYDROLIPOAMIDE ACETYL/SUCCINYL-TRANSFERASE-RELATED"/>
    <property type="match status" value="1"/>
</dbReference>
<keyword evidence="11" id="KW-0670">Pyruvate</keyword>
<evidence type="ECO:0000313" key="12">
    <source>
        <dbReference type="Proteomes" id="UP000185479"/>
    </source>
</evidence>
<dbReference type="GO" id="GO:0016746">
    <property type="term" value="F:acyltransferase activity"/>
    <property type="evidence" value="ECO:0007669"/>
    <property type="project" value="UniProtKB-KW"/>
</dbReference>
<dbReference type="EMBL" id="BJNB01000017">
    <property type="protein sequence ID" value="GEB97826.1"/>
    <property type="molecule type" value="Genomic_DNA"/>
</dbReference>
<dbReference type="GO" id="GO:0006086">
    <property type="term" value="P:pyruvate decarboxylation to acetyl-CoA"/>
    <property type="evidence" value="ECO:0007669"/>
    <property type="project" value="InterPro"/>
</dbReference>
<feature type="domain" description="Lipoyl-binding" evidence="8">
    <location>
        <begin position="7"/>
        <end position="82"/>
    </location>
</feature>
<comment type="cofactor">
    <cofactor evidence="1 6">
        <name>(R)-lipoate</name>
        <dbReference type="ChEBI" id="CHEBI:83088"/>
    </cofactor>
</comment>
<dbReference type="RefSeq" id="WP_075730542.1">
    <property type="nucleotide sequence ID" value="NZ_BJNB01000017.1"/>
</dbReference>
<dbReference type="SUPFAM" id="SSF52777">
    <property type="entry name" value="CoA-dependent acyltransferases"/>
    <property type="match status" value="1"/>
</dbReference>
<reference evidence="11 13" key="2">
    <citation type="submission" date="2019-06" db="EMBL/GenBank/DDBJ databases">
        <title>Whole genome shotgun sequence of Corynebacterium flavescens NBRC 14136.</title>
        <authorList>
            <person name="Hosoyama A."/>
            <person name="Uohara A."/>
            <person name="Ohji S."/>
            <person name="Ichikawa N."/>
        </authorList>
    </citation>
    <scope>NUCLEOTIDE SEQUENCE [LARGE SCALE GENOMIC DNA]</scope>
    <source>
        <strain evidence="11 13">NBRC 14136</strain>
    </source>
</reference>
<feature type="compositionally biased region" description="Low complexity" evidence="7">
    <location>
        <begin position="111"/>
        <end position="121"/>
    </location>
</feature>
<accession>A0A1L7CP38</accession>
<dbReference type="CDD" id="cd06849">
    <property type="entry name" value="lipoyl_domain"/>
    <property type="match status" value="1"/>
</dbReference>
<evidence type="ECO:0000256" key="2">
    <source>
        <dbReference type="ARBA" id="ARBA00007317"/>
    </source>
</evidence>
<dbReference type="Gene3D" id="3.30.559.10">
    <property type="entry name" value="Chloramphenicol acetyltransferase-like domain"/>
    <property type="match status" value="1"/>
</dbReference>
<evidence type="ECO:0000256" key="1">
    <source>
        <dbReference type="ARBA" id="ARBA00001938"/>
    </source>
</evidence>
<dbReference type="InterPro" id="IPR003016">
    <property type="entry name" value="2-oxoA_DH_lipoyl-BS"/>
</dbReference>
<dbReference type="PROSITE" id="PS00189">
    <property type="entry name" value="LIPOYL"/>
    <property type="match status" value="1"/>
</dbReference>
<proteinExistence type="inferred from homology"/>
<dbReference type="PROSITE" id="PS50968">
    <property type="entry name" value="BIOTINYL_LIPOYL"/>
    <property type="match status" value="1"/>
</dbReference>
<name>A0A1L7CP38_CORFL</name>
<evidence type="ECO:0000313" key="13">
    <source>
        <dbReference type="Proteomes" id="UP000315353"/>
    </source>
</evidence>
<protein>
    <recommendedName>
        <fullName evidence="6">Dihydrolipoamide acetyltransferase component of pyruvate dehydrogenase complex</fullName>
        <ecNumber evidence="6">2.3.1.-</ecNumber>
    </recommendedName>
</protein>
<evidence type="ECO:0000256" key="4">
    <source>
        <dbReference type="ARBA" id="ARBA00022823"/>
    </source>
</evidence>
<dbReference type="Gene3D" id="4.10.320.10">
    <property type="entry name" value="E3-binding domain"/>
    <property type="match status" value="2"/>
</dbReference>
<dbReference type="STRING" id="28028.CFLV_10905"/>
<dbReference type="Proteomes" id="UP000185479">
    <property type="component" value="Chromosome"/>
</dbReference>
<evidence type="ECO:0000313" key="10">
    <source>
        <dbReference type="EMBL" id="APT87612.1"/>
    </source>
</evidence>
<evidence type="ECO:0000256" key="7">
    <source>
        <dbReference type="SAM" id="MobiDB-lite"/>
    </source>
</evidence>
<dbReference type="InterPro" id="IPR023213">
    <property type="entry name" value="CAT-like_dom_sf"/>
</dbReference>
<feature type="domain" description="Peripheral subunit-binding (PSBD)" evidence="9">
    <location>
        <begin position="236"/>
        <end position="273"/>
    </location>
</feature>
<dbReference type="InterPro" id="IPR045257">
    <property type="entry name" value="E2/Pdx1"/>
</dbReference>
<keyword evidence="4 6" id="KW-0450">Lipoyl</keyword>
<feature type="region of interest" description="Disordered" evidence="7">
    <location>
        <begin position="99"/>
        <end position="144"/>
    </location>
</feature>
<comment type="similarity">
    <text evidence="2 6">Belongs to the 2-oxoacid dehydrogenase family.</text>
</comment>
<dbReference type="InterPro" id="IPR004167">
    <property type="entry name" value="PSBD"/>
</dbReference>
<dbReference type="InterPro" id="IPR000089">
    <property type="entry name" value="Biotin_lipoyl"/>
</dbReference>
<dbReference type="Proteomes" id="UP000315353">
    <property type="component" value="Unassembled WGS sequence"/>
</dbReference>
<evidence type="ECO:0000259" key="9">
    <source>
        <dbReference type="PROSITE" id="PS51826"/>
    </source>
</evidence>
<dbReference type="Gene3D" id="2.40.50.100">
    <property type="match status" value="1"/>
</dbReference>
<keyword evidence="3 6" id="KW-0808">Transferase</keyword>
<keyword evidence="5 6" id="KW-0012">Acyltransferase</keyword>
<evidence type="ECO:0000256" key="3">
    <source>
        <dbReference type="ARBA" id="ARBA00022679"/>
    </source>
</evidence>
<evidence type="ECO:0000256" key="5">
    <source>
        <dbReference type="ARBA" id="ARBA00023315"/>
    </source>
</evidence>
<feature type="domain" description="Peripheral subunit-binding (PSBD)" evidence="9">
    <location>
        <begin position="170"/>
        <end position="207"/>
    </location>
</feature>
<dbReference type="SUPFAM" id="SSF47005">
    <property type="entry name" value="Peripheral subunit-binding domain of 2-oxo acid dehydrogenase complex"/>
    <property type="match status" value="2"/>
</dbReference>
<dbReference type="EMBL" id="CP009246">
    <property type="protein sequence ID" value="APT87612.1"/>
    <property type="molecule type" value="Genomic_DNA"/>
</dbReference>
<dbReference type="InterPro" id="IPR001078">
    <property type="entry name" value="2-oxoacid_DH_actylTfrase"/>
</dbReference>
<organism evidence="10 12">
    <name type="scientific">Corynebacterium flavescens</name>
    <dbReference type="NCBI Taxonomy" id="28028"/>
    <lineage>
        <taxon>Bacteria</taxon>
        <taxon>Bacillati</taxon>
        <taxon>Actinomycetota</taxon>
        <taxon>Actinomycetes</taxon>
        <taxon>Mycobacteriales</taxon>
        <taxon>Corynebacteriaceae</taxon>
        <taxon>Corynebacterium</taxon>
    </lineage>
</organism>
<dbReference type="GeneID" id="82881189"/>
<dbReference type="PANTHER" id="PTHR23151:SF90">
    <property type="entry name" value="DIHYDROLIPOYLLYSINE-RESIDUE ACETYLTRANSFERASE COMPONENT OF PYRUVATE DEHYDROGENASE COMPLEX, MITOCHONDRIAL-RELATED"/>
    <property type="match status" value="1"/>
</dbReference>
<dbReference type="Pfam" id="PF02817">
    <property type="entry name" value="E3_binding"/>
    <property type="match status" value="2"/>
</dbReference>
<dbReference type="GO" id="GO:0045254">
    <property type="term" value="C:pyruvate dehydrogenase complex"/>
    <property type="evidence" value="ECO:0007669"/>
    <property type="project" value="InterPro"/>
</dbReference>
<reference evidence="10 12" key="1">
    <citation type="submission" date="2014-08" db="EMBL/GenBank/DDBJ databases">
        <title>Complete genome sequence of Corynebacterium flavescens OJ8(T)(=DSM 20296(T)), isolated from cheese.</title>
        <authorList>
            <person name="Ruckert C."/>
            <person name="Albersmeier A."/>
            <person name="Winkler A."/>
            <person name="Kalinowski J."/>
        </authorList>
    </citation>
    <scope>NUCLEOTIDE SEQUENCE [LARGE SCALE GENOMIC DNA]</scope>
    <source>
        <strain evidence="10 12">OJ8</strain>
    </source>
</reference>
<dbReference type="InterPro" id="IPR036625">
    <property type="entry name" value="E3-bd_dom_sf"/>
</dbReference>
<dbReference type="Pfam" id="PF00198">
    <property type="entry name" value="2-oxoacid_dh"/>
    <property type="match status" value="1"/>
</dbReference>